<sequence length="207" mass="23681">MSIRKDLEQAHGLPFDKLMARYAAQDLSRKDTARILGISYQALLKLLQRHGDPFEPQDAALRYFREHGETLAAAAIRLSKTHTLHQAAQHLGTSGTSLRKALEDRGLQATFVQRYGAGRQRERSERYRSYEVNGVRGSLRELTERFASVPLSTVRHRVHDSHWPVEKAVLWPYVEIDNRDANLERIQAGARKAFARINAKRRSRKSA</sequence>
<accession>A0ABX3IV35</accession>
<gene>
    <name evidence="1" type="ORF">BVL52_08550</name>
</gene>
<protein>
    <recommendedName>
        <fullName evidence="3">Helix-turn-helix domain-containing protein</fullName>
    </recommendedName>
</protein>
<keyword evidence="2" id="KW-1185">Reference proteome</keyword>
<evidence type="ECO:0008006" key="3">
    <source>
        <dbReference type="Google" id="ProtNLM"/>
    </source>
</evidence>
<proteinExistence type="predicted"/>
<dbReference type="Proteomes" id="UP000189310">
    <property type="component" value="Unassembled WGS sequence"/>
</dbReference>
<organism evidence="1 2">
    <name type="scientific">Pseudomonas oryzihabitans</name>
    <dbReference type="NCBI Taxonomy" id="47885"/>
    <lineage>
        <taxon>Bacteria</taxon>
        <taxon>Pseudomonadati</taxon>
        <taxon>Pseudomonadota</taxon>
        <taxon>Gammaproteobacteria</taxon>
        <taxon>Pseudomonadales</taxon>
        <taxon>Pseudomonadaceae</taxon>
        <taxon>Pseudomonas</taxon>
    </lineage>
</organism>
<evidence type="ECO:0000313" key="2">
    <source>
        <dbReference type="Proteomes" id="UP000189310"/>
    </source>
</evidence>
<reference evidence="1 2" key="1">
    <citation type="submission" date="2017-01" db="EMBL/GenBank/DDBJ databases">
        <title>Pseudomonas psychrotolerans genome sequencing and assembly.</title>
        <authorList>
            <person name="Vyas B."/>
            <person name="Mayilraj S."/>
        </authorList>
    </citation>
    <scope>NUCLEOTIDE SEQUENCE [LARGE SCALE GENOMIC DNA]</scope>
    <source>
        <strain evidence="1 2">SDS18</strain>
    </source>
</reference>
<name>A0ABX3IV35_9PSED</name>
<comment type="caution">
    <text evidence="1">The sequence shown here is derived from an EMBL/GenBank/DDBJ whole genome shotgun (WGS) entry which is preliminary data.</text>
</comment>
<evidence type="ECO:0000313" key="1">
    <source>
        <dbReference type="EMBL" id="ONN71684.1"/>
    </source>
</evidence>
<dbReference type="RefSeq" id="WP_077171666.1">
    <property type="nucleotide sequence ID" value="NZ_MTLN01000004.1"/>
</dbReference>
<dbReference type="EMBL" id="MTLN01000004">
    <property type="protein sequence ID" value="ONN71684.1"/>
    <property type="molecule type" value="Genomic_DNA"/>
</dbReference>